<dbReference type="HOGENOM" id="CLU_582323_0_0_7"/>
<evidence type="ECO:0000259" key="6">
    <source>
        <dbReference type="Pfam" id="PF04932"/>
    </source>
</evidence>
<evidence type="ECO:0000256" key="1">
    <source>
        <dbReference type="ARBA" id="ARBA00004141"/>
    </source>
</evidence>
<dbReference type="PANTHER" id="PTHR37422:SF13">
    <property type="entry name" value="LIPOPOLYSACCHARIDE BIOSYNTHESIS PROTEIN PA4999-RELATED"/>
    <property type="match status" value="1"/>
</dbReference>
<dbReference type="Proteomes" id="UP000004662">
    <property type="component" value="Chromosome"/>
</dbReference>
<feature type="transmembrane region" description="Helical" evidence="5">
    <location>
        <begin position="257"/>
        <end position="276"/>
    </location>
</feature>
<feature type="transmembrane region" description="Helical" evidence="5">
    <location>
        <begin position="20"/>
        <end position="49"/>
    </location>
</feature>
<keyword evidence="4 5" id="KW-0472">Membrane</keyword>
<feature type="domain" description="O-antigen ligase-related" evidence="6">
    <location>
        <begin position="220"/>
        <end position="368"/>
    </location>
</feature>
<feature type="transmembrane region" description="Helical" evidence="5">
    <location>
        <begin position="362"/>
        <end position="384"/>
    </location>
</feature>
<evidence type="ECO:0000256" key="5">
    <source>
        <dbReference type="SAM" id="Phobius"/>
    </source>
</evidence>
<feature type="transmembrane region" description="Helical" evidence="5">
    <location>
        <begin position="396"/>
        <end position="416"/>
    </location>
</feature>
<dbReference type="AlphaFoldDB" id="G7QCG5"/>
<dbReference type="InterPro" id="IPR045979">
    <property type="entry name" value="DUF5935"/>
</dbReference>
<feature type="transmembrane region" description="Helical" evidence="5">
    <location>
        <begin position="217"/>
        <end position="250"/>
    </location>
</feature>
<organism evidence="8 9">
    <name type="scientific">Solidesulfovibrio carbinoliphilus subsp. oakridgensis</name>
    <dbReference type="NCBI Taxonomy" id="694327"/>
    <lineage>
        <taxon>Bacteria</taxon>
        <taxon>Pseudomonadati</taxon>
        <taxon>Thermodesulfobacteriota</taxon>
        <taxon>Desulfovibrionia</taxon>
        <taxon>Desulfovibrionales</taxon>
        <taxon>Desulfovibrionaceae</taxon>
        <taxon>Solidesulfovibrio</taxon>
    </lineage>
</organism>
<dbReference type="PANTHER" id="PTHR37422">
    <property type="entry name" value="TEICHURONIC ACID BIOSYNTHESIS PROTEIN TUAE"/>
    <property type="match status" value="1"/>
</dbReference>
<evidence type="ECO:0000256" key="4">
    <source>
        <dbReference type="ARBA" id="ARBA00023136"/>
    </source>
</evidence>
<dbReference type="EMBL" id="CM001368">
    <property type="protein sequence ID" value="EHJ46121.1"/>
    <property type="molecule type" value="Genomic_DNA"/>
</dbReference>
<dbReference type="RefSeq" id="WP_009179579.1">
    <property type="nucleotide sequence ID" value="NZ_CM001368.1"/>
</dbReference>
<comment type="subcellular location">
    <subcellularLocation>
        <location evidence="1">Membrane</location>
        <topology evidence="1">Multi-pass membrane protein</topology>
    </subcellularLocation>
</comment>
<evidence type="ECO:0000313" key="8">
    <source>
        <dbReference type="EMBL" id="EHJ46121.1"/>
    </source>
</evidence>
<gene>
    <name evidence="8" type="ORF">DFW101_0104</name>
</gene>
<evidence type="ECO:0000256" key="2">
    <source>
        <dbReference type="ARBA" id="ARBA00022692"/>
    </source>
</evidence>
<accession>G7QCG5</accession>
<keyword evidence="3 5" id="KW-1133">Transmembrane helix</keyword>
<keyword evidence="9" id="KW-1185">Reference proteome</keyword>
<dbReference type="GO" id="GO:0016020">
    <property type="term" value="C:membrane"/>
    <property type="evidence" value="ECO:0007669"/>
    <property type="project" value="UniProtKB-SubCell"/>
</dbReference>
<dbReference type="STRING" id="694327.DFW101_0104"/>
<evidence type="ECO:0000259" key="7">
    <source>
        <dbReference type="Pfam" id="PF19358"/>
    </source>
</evidence>
<reference evidence="9" key="1">
    <citation type="journal article" date="2015" name="Genome Announc.">
        <title>High-Quality Draft Genome Sequence of Desulfovibrio carbinoliphilus FW-101-2B, an Organic Acid-Oxidizing Sulfate-Reducing Bacterium Isolated from Uranium(VI)-Contaminated Groundwater.</title>
        <authorList>
            <person name="Ramsay B.D."/>
            <person name="Hwang C."/>
            <person name="Woo H.L."/>
            <person name="Carroll S.L."/>
            <person name="Lucas S."/>
            <person name="Han J."/>
            <person name="Lapidus A.L."/>
            <person name="Cheng J.F."/>
            <person name="Goodwin L.A."/>
            <person name="Pitluck S."/>
            <person name="Peters L."/>
            <person name="Chertkov O."/>
            <person name="Held B."/>
            <person name="Detter J.C."/>
            <person name="Han C.S."/>
            <person name="Tapia R."/>
            <person name="Land M.L."/>
            <person name="Hauser L.J."/>
            <person name="Kyrpides N.C."/>
            <person name="Ivanova N.N."/>
            <person name="Mikhailova N."/>
            <person name="Pagani I."/>
            <person name="Woyke T."/>
            <person name="Arkin A.P."/>
            <person name="Dehal P."/>
            <person name="Chivian D."/>
            <person name="Criddle C.S."/>
            <person name="Wu W."/>
            <person name="Chakraborty R."/>
            <person name="Hazen T.C."/>
            <person name="Fields M.W."/>
        </authorList>
    </citation>
    <scope>NUCLEOTIDE SEQUENCE [LARGE SCALE GENOMIC DNA]</scope>
    <source>
        <strain evidence="9">FW-101-2B</strain>
    </source>
</reference>
<proteinExistence type="predicted"/>
<feature type="domain" description="DUF5935" evidence="7">
    <location>
        <begin position="22"/>
        <end position="161"/>
    </location>
</feature>
<evidence type="ECO:0000256" key="3">
    <source>
        <dbReference type="ARBA" id="ARBA00022989"/>
    </source>
</evidence>
<dbReference type="eggNOG" id="COG3307">
    <property type="taxonomic scope" value="Bacteria"/>
</dbReference>
<dbReference type="OrthoDB" id="185850at2"/>
<protein>
    <submittedName>
        <fullName evidence="8">O-antigen polymerase</fullName>
    </submittedName>
</protein>
<name>G7QCG5_9BACT</name>
<dbReference type="Pfam" id="PF04932">
    <property type="entry name" value="Wzy_C"/>
    <property type="match status" value="1"/>
</dbReference>
<feature type="transmembrane region" description="Helical" evidence="5">
    <location>
        <begin position="90"/>
        <end position="112"/>
    </location>
</feature>
<keyword evidence="2 5" id="KW-0812">Transmembrane</keyword>
<evidence type="ECO:0000313" key="9">
    <source>
        <dbReference type="Proteomes" id="UP000004662"/>
    </source>
</evidence>
<sequence>MGINTLLGIFGYATFSQPWIMTLLFVAFYLVLGLLALTRPVAAMVLYFGTSIMNPQASYPFLMNIPLAKIAAGVGLLACLINFNKISVRVPLALFPMVAFLVTVVVSASSALRPELADQRFEEFLKVGLMTFLTVWAVTTRRDYTFFFWGILGSVSYDVLKNLVETQTKEAWVSVSGVAGWISDSNDWALALAMGMPLFYTALALNWDRGWKARTVFGLAAIGALLTLTLTSSRGGFLAAVVSGGVFLLMDRKPWRSVLVGGLIAVVVSFYMPTSYVDKVQTIFGLGGTAESAWEKQMDEDQEYTGAERVFYWRIAYEIMLEHPLTGVGWGNFIKEFERRENLAEGVVAHSTWFQVGSEAGVISLSTYVLMILCALASAFRTWWRARRGGDRWREWQARAVFCGVVAFCIGATFLSRENSEFLFIYLAMSAILARLAPQEQAVAVVKAGRSVAGGLLPRPRAAKKESLA</sequence>
<feature type="transmembrane region" description="Helical" evidence="5">
    <location>
        <begin position="185"/>
        <end position="205"/>
    </location>
</feature>
<dbReference type="InterPro" id="IPR051533">
    <property type="entry name" value="WaaL-like"/>
</dbReference>
<feature type="transmembrane region" description="Helical" evidence="5">
    <location>
        <begin position="61"/>
        <end position="84"/>
    </location>
</feature>
<dbReference type="Pfam" id="PF19358">
    <property type="entry name" value="DUF5935"/>
    <property type="match status" value="1"/>
</dbReference>
<dbReference type="InterPro" id="IPR007016">
    <property type="entry name" value="O-antigen_ligase-rel_domated"/>
</dbReference>